<dbReference type="EMBL" id="RZTZ01000029">
    <property type="protein sequence ID" value="RVT56430.1"/>
    <property type="molecule type" value="Genomic_DNA"/>
</dbReference>
<dbReference type="Proteomes" id="UP000288024">
    <property type="component" value="Unassembled WGS sequence"/>
</dbReference>
<accession>A0A3S3SG24</accession>
<reference evidence="1 2" key="1">
    <citation type="submission" date="2019-01" db="EMBL/GenBank/DDBJ databases">
        <title>Bacillus sp. M5HDSG1-1, whole genome shotgun sequence.</title>
        <authorList>
            <person name="Tuo L."/>
        </authorList>
    </citation>
    <scope>NUCLEOTIDE SEQUENCE [LARGE SCALE GENOMIC DNA]</scope>
    <source>
        <strain evidence="1 2">M5HDSG1-1</strain>
    </source>
</reference>
<comment type="caution">
    <text evidence="1">The sequence shown here is derived from an EMBL/GenBank/DDBJ whole genome shotgun (WGS) entry which is preliminary data.</text>
</comment>
<sequence length="68" mass="7824">MVLSNYPVLEAFERNERGDLSVYCTFCKVFHHHSSDDGHKSAHCTNDESPYLKTGYIIKKTFKRISNG</sequence>
<protein>
    <submittedName>
        <fullName evidence="1">Uncharacterized protein</fullName>
    </submittedName>
</protein>
<name>A0A3S3SG24_9BACI</name>
<dbReference type="AlphaFoldDB" id="A0A3S3SG24"/>
<gene>
    <name evidence="1" type="ORF">EM808_27465</name>
</gene>
<keyword evidence="2" id="KW-1185">Reference proteome</keyword>
<evidence type="ECO:0000313" key="1">
    <source>
        <dbReference type="EMBL" id="RVT56430.1"/>
    </source>
</evidence>
<organism evidence="1 2">
    <name type="scientific">Niallia taxi</name>
    <dbReference type="NCBI Taxonomy" id="2499688"/>
    <lineage>
        <taxon>Bacteria</taxon>
        <taxon>Bacillati</taxon>
        <taxon>Bacillota</taxon>
        <taxon>Bacilli</taxon>
        <taxon>Bacillales</taxon>
        <taxon>Bacillaceae</taxon>
        <taxon>Niallia</taxon>
    </lineage>
</organism>
<evidence type="ECO:0000313" key="2">
    <source>
        <dbReference type="Proteomes" id="UP000288024"/>
    </source>
</evidence>
<proteinExistence type="predicted"/>